<dbReference type="EMBL" id="LVCJ01000037">
    <property type="protein sequence ID" value="OAL34686.1"/>
    <property type="molecule type" value="Genomic_DNA"/>
</dbReference>
<accession>A0A178CYX2</accession>
<dbReference type="Proteomes" id="UP000185904">
    <property type="component" value="Unassembled WGS sequence"/>
</dbReference>
<feature type="compositionally biased region" description="Acidic residues" evidence="8">
    <location>
        <begin position="396"/>
        <end position="405"/>
    </location>
</feature>
<evidence type="ECO:0000256" key="3">
    <source>
        <dbReference type="ARBA" id="ARBA00013784"/>
    </source>
</evidence>
<dbReference type="GO" id="GO:0000045">
    <property type="term" value="P:autophagosome assembly"/>
    <property type="evidence" value="ECO:0007669"/>
    <property type="project" value="InterPro"/>
</dbReference>
<evidence type="ECO:0000256" key="2">
    <source>
        <dbReference type="ARBA" id="ARBA00010082"/>
    </source>
</evidence>
<feature type="compositionally biased region" description="Polar residues" evidence="8">
    <location>
        <begin position="554"/>
        <end position="577"/>
    </location>
</feature>
<dbReference type="InterPro" id="IPR039113">
    <property type="entry name" value="ATG29"/>
</dbReference>
<organism evidence="10 11">
    <name type="scientific">Fonsecaea nubica</name>
    <dbReference type="NCBI Taxonomy" id="856822"/>
    <lineage>
        <taxon>Eukaryota</taxon>
        <taxon>Fungi</taxon>
        <taxon>Dikarya</taxon>
        <taxon>Ascomycota</taxon>
        <taxon>Pezizomycotina</taxon>
        <taxon>Eurotiomycetes</taxon>
        <taxon>Chaetothyriomycetidae</taxon>
        <taxon>Chaetothyriales</taxon>
        <taxon>Herpotrichiellaceae</taxon>
        <taxon>Fonsecaea</taxon>
    </lineage>
</organism>
<evidence type="ECO:0000256" key="8">
    <source>
        <dbReference type="SAM" id="MobiDB-lite"/>
    </source>
</evidence>
<feature type="region of interest" description="Disordered" evidence="8">
    <location>
        <begin position="616"/>
        <end position="650"/>
    </location>
</feature>
<evidence type="ECO:0000313" key="10">
    <source>
        <dbReference type="EMBL" id="OAL34686.1"/>
    </source>
</evidence>
<dbReference type="AlphaFoldDB" id="A0A178CYX2"/>
<reference evidence="10 11" key="1">
    <citation type="submission" date="2016-03" db="EMBL/GenBank/DDBJ databases">
        <title>The draft genome sequence of Fonsecaea nubica causative agent of cutaneous subcutaneous infection in human host.</title>
        <authorList>
            <person name="Costa F."/>
            <person name="Sybren D.H."/>
            <person name="Raittz R.T."/>
            <person name="Weiss V.A."/>
            <person name="Leao A.C."/>
            <person name="Gomes R."/>
            <person name="De Souza E.M."/>
            <person name="Pedrosa F.O."/>
            <person name="Steffens M.B."/>
            <person name="Bombassaro A."/>
            <person name="Tadra-Sfeir M.Z."/>
            <person name="Moreno L.F."/>
            <person name="Najafzadeh M.J."/>
            <person name="Felipe M.S."/>
            <person name="Teixeira M."/>
            <person name="Sun J."/>
            <person name="Xi L."/>
            <person name="Castro M.A."/>
            <person name="Vicente V.A."/>
        </authorList>
    </citation>
    <scope>NUCLEOTIDE SEQUENCE [LARGE SCALE GENOMIC DNA]</scope>
    <source>
        <strain evidence="10 11">CBS 269.64</strain>
    </source>
</reference>
<feature type="domain" description="Atg29 N-terminal" evidence="9">
    <location>
        <begin position="131"/>
        <end position="184"/>
    </location>
</feature>
<evidence type="ECO:0000256" key="1">
    <source>
        <dbReference type="ARBA" id="ARBA00004329"/>
    </source>
</evidence>
<dbReference type="InterPro" id="IPR040666">
    <property type="entry name" value="Atg29_N"/>
</dbReference>
<evidence type="ECO:0000256" key="7">
    <source>
        <dbReference type="ARBA" id="ARBA00060351"/>
    </source>
</evidence>
<feature type="compositionally biased region" description="Polar residues" evidence="8">
    <location>
        <begin position="496"/>
        <end position="515"/>
    </location>
</feature>
<dbReference type="FunFam" id="1.10.10.2570:FF:000001">
    <property type="entry name" value="Autophagy-related protein 29"/>
    <property type="match status" value="1"/>
</dbReference>
<comment type="function">
    <text evidence="7">Plays a role in autophagy. Functions at the preautophagosomal structure (PAS) in order to form normal autophagosomes under starvation conditions. Also plays a role in mitophagy and regulation of filamentous growth.</text>
</comment>
<evidence type="ECO:0000256" key="6">
    <source>
        <dbReference type="ARBA" id="ARBA00023006"/>
    </source>
</evidence>
<evidence type="ECO:0000259" key="9">
    <source>
        <dbReference type="Pfam" id="PF18388"/>
    </source>
</evidence>
<keyword evidence="11" id="KW-1185">Reference proteome</keyword>
<dbReference type="GeneID" id="34589518"/>
<feature type="compositionally biased region" description="Low complexity" evidence="8">
    <location>
        <begin position="471"/>
        <end position="495"/>
    </location>
</feature>
<name>A0A178CYX2_9EURO</name>
<dbReference type="Gene3D" id="1.10.10.2570">
    <property type="match status" value="1"/>
</dbReference>
<comment type="subcellular location">
    <subcellularLocation>
        <location evidence="1">Preautophagosomal structure</location>
    </subcellularLocation>
</comment>
<comment type="similarity">
    <text evidence="2">Belongs to the ATG29 family.</text>
</comment>
<dbReference type="PANTHER" id="PTHR40012">
    <property type="entry name" value="AUTOPHAGY-RELATED PROTEIN 29"/>
    <property type="match status" value="1"/>
</dbReference>
<dbReference type="GO" id="GO:0015031">
    <property type="term" value="P:protein transport"/>
    <property type="evidence" value="ECO:0007669"/>
    <property type="project" value="UniProtKB-KW"/>
</dbReference>
<keyword evidence="5" id="KW-0653">Protein transport</keyword>
<dbReference type="GO" id="GO:0000407">
    <property type="term" value="C:phagophore assembly site"/>
    <property type="evidence" value="ECO:0007669"/>
    <property type="project" value="UniProtKB-SubCell"/>
</dbReference>
<feature type="region of interest" description="Disordered" evidence="8">
    <location>
        <begin position="13"/>
        <end position="38"/>
    </location>
</feature>
<feature type="compositionally biased region" description="Polar residues" evidence="8">
    <location>
        <begin position="295"/>
        <end position="307"/>
    </location>
</feature>
<evidence type="ECO:0000313" key="11">
    <source>
        <dbReference type="Proteomes" id="UP000185904"/>
    </source>
</evidence>
<gene>
    <name evidence="10" type="ORF">AYO20_06103</name>
</gene>
<feature type="compositionally biased region" description="Low complexity" evidence="8">
    <location>
        <begin position="216"/>
        <end position="229"/>
    </location>
</feature>
<comment type="caution">
    <text evidence="10">The sequence shown here is derived from an EMBL/GenBank/DDBJ whole genome shotgun (WGS) entry which is preliminary data.</text>
</comment>
<feature type="compositionally biased region" description="Gly residues" evidence="8">
    <location>
        <begin position="625"/>
        <end position="644"/>
    </location>
</feature>
<dbReference type="PANTHER" id="PTHR40012:SF1">
    <property type="entry name" value="AUTOPHAGY-RELATED PROTEIN 29"/>
    <property type="match status" value="1"/>
</dbReference>
<dbReference type="OrthoDB" id="21072at2759"/>
<feature type="compositionally biased region" description="Polar residues" evidence="8">
    <location>
        <begin position="330"/>
        <end position="341"/>
    </location>
</feature>
<feature type="compositionally biased region" description="Polar residues" evidence="8">
    <location>
        <begin position="18"/>
        <end position="36"/>
    </location>
</feature>
<dbReference type="RefSeq" id="XP_022499698.1">
    <property type="nucleotide sequence ID" value="XM_022644394.1"/>
</dbReference>
<sequence>MNPLRLAQTFHGLLSKPRGNSPQKTAERLNATSSSELGGEYQQILTPSMAYQRHIHNHPNGEDYCAGCWIWGQVHDHDDENNWEDDSSSDKTPTQASYLEARELQRNVSDPMAHESAASDDTTMAEIEDHFTVFVRLPFNRGDFVDPPPVAWSAAKERALWDVMSRQSKNNEIDWKALSERFEVTQAFLLQQAAWLYERQLSQVRAQMRRVGNRQSATPSPAPGSASASMVGGQAMKRAGSGGSRVPSRLSTQHIGSPVAGGGDSTPGTPAKSRTSLPFRNTSGPVAAAGGPQTRVASGTSRPLSRQSSKDAEAPQSRRGSIQHPLARSPGQTRNNQPQSSDSEDEMTQSRIMARRPNPSSMHRRVLSYRKELQSQKGATSNLDDKGLAQNPPTHDEEDDEEDEPSFLPFANPPTETKPRPSSSSQQDPGATLRGALQTQRPGMQRRTTSERIVSSPTIEPPTPVQTQRNPPTVLSSTSSPSSPTYPAAANTTSTRPTPRTDGQYSSQGNTTTQPPAIPRLGTPLSSPHRALLHTNSQSASAAASPRRHGTGPGSDTSPSMGSSFSDLDDTSVTQSALEEALLSGMGNTTMTTHFGGFGGRVTSGIGQALRSRYFDARGGEGHGRGGAGGAGGGGGGGGGGTAGGNVSER</sequence>
<evidence type="ECO:0000256" key="5">
    <source>
        <dbReference type="ARBA" id="ARBA00022927"/>
    </source>
</evidence>
<keyword evidence="4" id="KW-0813">Transport</keyword>
<proteinExistence type="inferred from homology"/>
<evidence type="ECO:0000256" key="4">
    <source>
        <dbReference type="ARBA" id="ARBA00022448"/>
    </source>
</evidence>
<dbReference type="Pfam" id="PF18388">
    <property type="entry name" value="ATG29_N"/>
    <property type="match status" value="1"/>
</dbReference>
<feature type="compositionally biased region" description="Polar residues" evidence="8">
    <location>
        <begin position="266"/>
        <end position="284"/>
    </location>
</feature>
<feature type="region of interest" description="Disordered" evidence="8">
    <location>
        <begin position="208"/>
        <end position="577"/>
    </location>
</feature>
<feature type="compositionally biased region" description="Polar residues" evidence="8">
    <location>
        <begin position="420"/>
        <end position="429"/>
    </location>
</feature>
<dbReference type="InterPro" id="IPR039362">
    <property type="entry name" value="ATG29_sf"/>
</dbReference>
<keyword evidence="6" id="KW-0072">Autophagy</keyword>
<protein>
    <recommendedName>
        <fullName evidence="3">Autophagy-related protein 29</fullName>
    </recommendedName>
</protein>